<dbReference type="AlphaFoldDB" id="A0A936ZNG2"/>
<dbReference type="Pfam" id="PF03401">
    <property type="entry name" value="TctC"/>
    <property type="match status" value="1"/>
</dbReference>
<dbReference type="CDD" id="cd07012">
    <property type="entry name" value="PBP2_Bug_TTT"/>
    <property type="match status" value="1"/>
</dbReference>
<dbReference type="InterPro" id="IPR042100">
    <property type="entry name" value="Bug_dom1"/>
</dbReference>
<dbReference type="InterPro" id="IPR005064">
    <property type="entry name" value="BUG"/>
</dbReference>
<keyword evidence="4" id="KW-1185">Reference proteome</keyword>
<dbReference type="Gene3D" id="3.40.190.10">
    <property type="entry name" value="Periplasmic binding protein-like II"/>
    <property type="match status" value="1"/>
</dbReference>
<accession>A0A936ZNG2</accession>
<feature type="signal peptide" evidence="2">
    <location>
        <begin position="1"/>
        <end position="23"/>
    </location>
</feature>
<dbReference type="RefSeq" id="WP_201686099.1">
    <property type="nucleotide sequence ID" value="NZ_JAEQNA010000010.1"/>
</dbReference>
<dbReference type="SUPFAM" id="SSF53850">
    <property type="entry name" value="Periplasmic binding protein-like II"/>
    <property type="match status" value="1"/>
</dbReference>
<evidence type="ECO:0000256" key="2">
    <source>
        <dbReference type="SAM" id="SignalP"/>
    </source>
</evidence>
<organism evidence="3 4">
    <name type="scientific">Ramlibacter aurantiacus</name>
    <dbReference type="NCBI Taxonomy" id="2801330"/>
    <lineage>
        <taxon>Bacteria</taxon>
        <taxon>Pseudomonadati</taxon>
        <taxon>Pseudomonadota</taxon>
        <taxon>Betaproteobacteria</taxon>
        <taxon>Burkholderiales</taxon>
        <taxon>Comamonadaceae</taxon>
        <taxon>Ramlibacter</taxon>
    </lineage>
</organism>
<gene>
    <name evidence="3" type="ORF">JI739_21730</name>
</gene>
<comment type="caution">
    <text evidence="3">The sequence shown here is derived from an EMBL/GenBank/DDBJ whole genome shotgun (WGS) entry which is preliminary data.</text>
</comment>
<dbReference type="PANTHER" id="PTHR42928:SF5">
    <property type="entry name" value="BLR1237 PROTEIN"/>
    <property type="match status" value="1"/>
</dbReference>
<evidence type="ECO:0000313" key="3">
    <source>
        <dbReference type="EMBL" id="MBL0422972.1"/>
    </source>
</evidence>
<feature type="chain" id="PRO_5037979724" evidence="2">
    <location>
        <begin position="24"/>
        <end position="319"/>
    </location>
</feature>
<dbReference type="PANTHER" id="PTHR42928">
    <property type="entry name" value="TRICARBOXYLATE-BINDING PROTEIN"/>
    <property type="match status" value="1"/>
</dbReference>
<dbReference type="Gene3D" id="3.40.190.150">
    <property type="entry name" value="Bordetella uptake gene, domain 1"/>
    <property type="match status" value="1"/>
</dbReference>
<evidence type="ECO:0000313" key="4">
    <source>
        <dbReference type="Proteomes" id="UP000613011"/>
    </source>
</evidence>
<keyword evidence="2" id="KW-0732">Signal</keyword>
<evidence type="ECO:0000256" key="1">
    <source>
        <dbReference type="ARBA" id="ARBA00006987"/>
    </source>
</evidence>
<dbReference type="Proteomes" id="UP000613011">
    <property type="component" value="Unassembled WGS sequence"/>
</dbReference>
<reference evidence="3" key="1">
    <citation type="submission" date="2021-01" db="EMBL/GenBank/DDBJ databases">
        <title>Ramlibacter sp. strain AW1 16S ribosomal RNA gene Genome sequencing and assembly.</title>
        <authorList>
            <person name="Kang M."/>
        </authorList>
    </citation>
    <scope>NUCLEOTIDE SEQUENCE</scope>
    <source>
        <strain evidence="3">AW1</strain>
    </source>
</reference>
<dbReference type="PIRSF" id="PIRSF017082">
    <property type="entry name" value="YflP"/>
    <property type="match status" value="1"/>
</dbReference>
<dbReference type="EMBL" id="JAEQNA010000010">
    <property type="protein sequence ID" value="MBL0422972.1"/>
    <property type="molecule type" value="Genomic_DNA"/>
</dbReference>
<comment type="similarity">
    <text evidence="1">Belongs to the UPF0065 (bug) family.</text>
</comment>
<name>A0A936ZNG2_9BURK</name>
<protein>
    <submittedName>
        <fullName evidence="3">Tripartite tricarboxylate transporter substrate binding protein</fullName>
    </submittedName>
</protein>
<sequence length="319" mass="34229">MKRFLASIMAAWLCLAAASAALADTYPSRPITFIVPFTAGPADTLMRAFADRAGKELGQPLVVVNRPGAGGSMAPAAMSKTAAPDGYTISMFSASLLFYPYLNKVDWSAPTDFTYIIGVTSDALAVHVPEGSPFKTIEEVVAFGKANPGRLTYATPGVATTMHLVAENLFRKLGIQATHVPYKGTAEVVRALLAGEVMMSVDLAGGNYTQVQGGKARYLMQFNEEPAPYMKNVPTAKAKGFDTASSTLGIVGPKGMPPEIVQRLHAAFAKALDEPGMVRILDDLKKERWYRTPAEYAAWARETDKTARSMVEAANLQAK</sequence>
<proteinExistence type="inferred from homology"/>